<dbReference type="AlphaFoldDB" id="A0A699ZPK9"/>
<comment type="caution">
    <text evidence="1">The sequence shown here is derived from an EMBL/GenBank/DDBJ whole genome shotgun (WGS) entry which is preliminary data.</text>
</comment>
<gene>
    <name evidence="1" type="ORF">HaLaN_22452</name>
</gene>
<reference evidence="1 2" key="1">
    <citation type="submission" date="2020-02" db="EMBL/GenBank/DDBJ databases">
        <title>Draft genome sequence of Haematococcus lacustris strain NIES-144.</title>
        <authorList>
            <person name="Morimoto D."/>
            <person name="Nakagawa S."/>
            <person name="Yoshida T."/>
            <person name="Sawayama S."/>
        </authorList>
    </citation>
    <scope>NUCLEOTIDE SEQUENCE [LARGE SCALE GENOMIC DNA]</scope>
    <source>
        <strain evidence="1 2">NIES-144</strain>
    </source>
</reference>
<dbReference type="EMBL" id="BLLF01002588">
    <property type="protein sequence ID" value="GFH24623.1"/>
    <property type="molecule type" value="Genomic_DNA"/>
</dbReference>
<keyword evidence="2" id="KW-1185">Reference proteome</keyword>
<feature type="non-terminal residue" evidence="1">
    <location>
        <position position="1"/>
    </location>
</feature>
<name>A0A699ZPK9_HAELA</name>
<proteinExistence type="predicted"/>
<evidence type="ECO:0000313" key="2">
    <source>
        <dbReference type="Proteomes" id="UP000485058"/>
    </source>
</evidence>
<feature type="non-terminal residue" evidence="1">
    <location>
        <position position="116"/>
    </location>
</feature>
<dbReference type="Proteomes" id="UP000485058">
    <property type="component" value="Unassembled WGS sequence"/>
</dbReference>
<evidence type="ECO:0000313" key="1">
    <source>
        <dbReference type="EMBL" id="GFH24623.1"/>
    </source>
</evidence>
<protein>
    <submittedName>
        <fullName evidence="1">Uncharacterized protein</fullName>
    </submittedName>
</protein>
<organism evidence="1 2">
    <name type="scientific">Haematococcus lacustris</name>
    <name type="common">Green alga</name>
    <name type="synonym">Haematococcus pluvialis</name>
    <dbReference type="NCBI Taxonomy" id="44745"/>
    <lineage>
        <taxon>Eukaryota</taxon>
        <taxon>Viridiplantae</taxon>
        <taxon>Chlorophyta</taxon>
        <taxon>core chlorophytes</taxon>
        <taxon>Chlorophyceae</taxon>
        <taxon>CS clade</taxon>
        <taxon>Chlamydomonadales</taxon>
        <taxon>Haematococcaceae</taxon>
        <taxon>Haematococcus</taxon>
    </lineage>
</organism>
<sequence length="116" mass="13207">AHEERYPSGAVKSVWQRSLTAGQYYRQSGITEDAKVSKRYREYAAMTLATWPAMWAELSKPRWSNARFRLYGGKQRTVAKFWAEIVKGARVRCHSAATGRPLALAYGQSLPTLLKR</sequence>
<accession>A0A699ZPK9</accession>